<accession>A0ABN3N705</accession>
<proteinExistence type="predicted"/>
<reference evidence="1 2" key="1">
    <citation type="journal article" date="2019" name="Int. J. Syst. Evol. Microbiol.">
        <title>The Global Catalogue of Microorganisms (GCM) 10K type strain sequencing project: providing services to taxonomists for standard genome sequencing and annotation.</title>
        <authorList>
            <consortium name="The Broad Institute Genomics Platform"/>
            <consortium name="The Broad Institute Genome Sequencing Center for Infectious Disease"/>
            <person name="Wu L."/>
            <person name="Ma J."/>
        </authorList>
    </citation>
    <scope>NUCLEOTIDE SEQUENCE [LARGE SCALE GENOMIC DNA]</scope>
    <source>
        <strain evidence="1 2">JCM 3367</strain>
    </source>
</reference>
<comment type="caution">
    <text evidence="1">The sequence shown here is derived from an EMBL/GenBank/DDBJ whole genome shotgun (WGS) entry which is preliminary data.</text>
</comment>
<gene>
    <name evidence="1" type="ORF">GCM10010201_10150</name>
</gene>
<evidence type="ECO:0000313" key="2">
    <source>
        <dbReference type="Proteomes" id="UP001499978"/>
    </source>
</evidence>
<keyword evidence="2" id="KW-1185">Reference proteome</keyword>
<evidence type="ECO:0000313" key="1">
    <source>
        <dbReference type="EMBL" id="GAA2515657.1"/>
    </source>
</evidence>
<sequence>MISTVNDLMAEALFASDLQPSQNAAAGAVHEAVSAALLRHGAEGCLAIVAGEFGDRPESAVARMGWARETVAVVASELASATA</sequence>
<organism evidence="1 2">
    <name type="scientific">Pilimelia columellifera subsp. columellifera</name>
    <dbReference type="NCBI Taxonomy" id="706583"/>
    <lineage>
        <taxon>Bacteria</taxon>
        <taxon>Bacillati</taxon>
        <taxon>Actinomycetota</taxon>
        <taxon>Actinomycetes</taxon>
        <taxon>Micromonosporales</taxon>
        <taxon>Micromonosporaceae</taxon>
        <taxon>Pilimelia</taxon>
    </lineage>
</organism>
<dbReference type="Proteomes" id="UP001499978">
    <property type="component" value="Unassembled WGS sequence"/>
</dbReference>
<protein>
    <recommendedName>
        <fullName evidence="3">Pyrroline-5-carboxylate reductase</fullName>
    </recommendedName>
</protein>
<evidence type="ECO:0008006" key="3">
    <source>
        <dbReference type="Google" id="ProtNLM"/>
    </source>
</evidence>
<dbReference type="EMBL" id="BAAARY010000003">
    <property type="protein sequence ID" value="GAA2515657.1"/>
    <property type="molecule type" value="Genomic_DNA"/>
</dbReference>
<dbReference type="RefSeq" id="WP_344168984.1">
    <property type="nucleotide sequence ID" value="NZ_BAAARY010000003.1"/>
</dbReference>
<name>A0ABN3N705_9ACTN</name>